<gene>
    <name evidence="1" type="ORF">ACHHYP_16976</name>
</gene>
<dbReference type="AlphaFoldDB" id="A0A1V9Y5E7"/>
<keyword evidence="2" id="KW-1185">Reference proteome</keyword>
<dbReference type="Pfam" id="PF10294">
    <property type="entry name" value="Methyltransf_16"/>
    <property type="match status" value="1"/>
</dbReference>
<dbReference type="STRING" id="1202772.A0A1V9Y5E7"/>
<evidence type="ECO:0000313" key="2">
    <source>
        <dbReference type="Proteomes" id="UP000243579"/>
    </source>
</evidence>
<reference evidence="1 2" key="1">
    <citation type="journal article" date="2014" name="Genome Biol. Evol.">
        <title>The secreted proteins of Achlya hypogyna and Thraustotheca clavata identify the ancestral oomycete secretome and reveal gene acquisitions by horizontal gene transfer.</title>
        <authorList>
            <person name="Misner I."/>
            <person name="Blouin N."/>
            <person name="Leonard G."/>
            <person name="Richards T.A."/>
            <person name="Lane C.E."/>
        </authorList>
    </citation>
    <scope>NUCLEOTIDE SEQUENCE [LARGE SCALE GENOMIC DNA]</scope>
    <source>
        <strain evidence="1 2">ATCC 48635</strain>
    </source>
</reference>
<dbReference type="InterPro" id="IPR029063">
    <property type="entry name" value="SAM-dependent_MTases_sf"/>
</dbReference>
<comment type="caution">
    <text evidence="1">The sequence shown here is derived from an EMBL/GenBank/DDBJ whole genome shotgun (WGS) entry which is preliminary data.</text>
</comment>
<dbReference type="Proteomes" id="UP000243579">
    <property type="component" value="Unassembled WGS sequence"/>
</dbReference>
<dbReference type="PANTHER" id="PTHR14614:SF123">
    <property type="entry name" value="OS04G0645500 PROTEIN"/>
    <property type="match status" value="1"/>
</dbReference>
<dbReference type="EMBL" id="JNBR01002853">
    <property type="protein sequence ID" value="OQR80943.1"/>
    <property type="molecule type" value="Genomic_DNA"/>
</dbReference>
<dbReference type="Gene3D" id="3.40.50.150">
    <property type="entry name" value="Vaccinia Virus protein VP39"/>
    <property type="match status" value="1"/>
</dbReference>
<organism evidence="1 2">
    <name type="scientific">Achlya hypogyna</name>
    <name type="common">Oomycete</name>
    <name type="synonym">Protoachlya hypogyna</name>
    <dbReference type="NCBI Taxonomy" id="1202772"/>
    <lineage>
        <taxon>Eukaryota</taxon>
        <taxon>Sar</taxon>
        <taxon>Stramenopiles</taxon>
        <taxon>Oomycota</taxon>
        <taxon>Saprolegniomycetes</taxon>
        <taxon>Saprolegniales</taxon>
        <taxon>Achlyaceae</taxon>
        <taxon>Achlya</taxon>
    </lineage>
</organism>
<dbReference type="PANTHER" id="PTHR14614">
    <property type="entry name" value="HEPATOCELLULAR CARCINOMA-ASSOCIATED ANTIGEN"/>
    <property type="match status" value="1"/>
</dbReference>
<protein>
    <submittedName>
        <fullName evidence="1">Uncharacterized protein</fullName>
    </submittedName>
</protein>
<name>A0A1V9Y5E7_ACHHY</name>
<dbReference type="SUPFAM" id="SSF53335">
    <property type="entry name" value="S-adenosyl-L-methionine-dependent methyltransferases"/>
    <property type="match status" value="1"/>
</dbReference>
<evidence type="ECO:0000313" key="1">
    <source>
        <dbReference type="EMBL" id="OQR80943.1"/>
    </source>
</evidence>
<dbReference type="OrthoDB" id="413520at2759"/>
<sequence length="245" mass="27123">MHILDVIRGGAHDASLRGSPKLSPAMRSLSWRDAYINRPEFSMPLDGGRVLRIRQLSNGEVNGLGTGLTVWPAACVLLKYLEHRFGYLDDMRVLELGCGTGAVGLAAALLGASVVLTDQEQIQFLMHENARINAAEGVHVCAYDWGSPLHGVLAAPFDLVLISDCILPKLYPIEPLVQAIMLLCRGSTKVLVSFEHRYFPLFDPKVRFWTLVSAAGLELRNVPLPEQHPSYNVDDIEIWEISRPE</sequence>
<accession>A0A1V9Y5E7</accession>
<dbReference type="InterPro" id="IPR019410">
    <property type="entry name" value="Methyltransf_16"/>
</dbReference>
<dbReference type="CDD" id="cd02440">
    <property type="entry name" value="AdoMet_MTases"/>
    <property type="match status" value="1"/>
</dbReference>
<proteinExistence type="predicted"/>